<accession>A0A0C9N778</accession>
<keyword evidence="1" id="KW-0812">Transmembrane</keyword>
<feature type="transmembrane region" description="Helical" evidence="1">
    <location>
        <begin position="95"/>
        <end position="116"/>
    </location>
</feature>
<dbReference type="OrthoDB" id="2289866at2759"/>
<sequence length="278" mass="32553">MQELYPTNPNPRKYKICLMFDMRFGGPFVCFLWLVLNMYITVLSFQRRSPVYSYLNSSALIVQGVICLLFFMSALISLYSFALNTPRQLKVSHRLTWTIVIVFLICYFVNMILFAVQKPQFDQWCINKSRQDTSKYIFSTPPNNSTLLPNSQLEFASRGNGLSLYNCTRLWEDEVKFSVVVFVILFTVYIHFAMCFWRYTQVRMREIEAFAFEMANSMMQNNNMMNNNNMMMPNANPNMMMNLAPNKGRSVPVMEQVEKEDNQKSLAQLTRAAFGRLR</sequence>
<gene>
    <name evidence="2" type="ORF">MAM1_0362d10039</name>
</gene>
<evidence type="ECO:0000256" key="1">
    <source>
        <dbReference type="SAM" id="Phobius"/>
    </source>
</evidence>
<reference evidence="2" key="1">
    <citation type="submission" date="2014-09" db="EMBL/GenBank/DDBJ databases">
        <title>Draft genome sequence of an oleaginous Mucoromycotina fungus Mucor ambiguus NBRC6742.</title>
        <authorList>
            <person name="Takeda I."/>
            <person name="Yamane N."/>
            <person name="Morita T."/>
            <person name="Tamano K."/>
            <person name="Machida M."/>
            <person name="Baker S."/>
            <person name="Koike H."/>
        </authorList>
    </citation>
    <scope>NUCLEOTIDE SEQUENCE</scope>
    <source>
        <strain evidence="2">NBRC 6742</strain>
    </source>
</reference>
<organism evidence="2">
    <name type="scientific">Mucor ambiguus</name>
    <dbReference type="NCBI Taxonomy" id="91626"/>
    <lineage>
        <taxon>Eukaryota</taxon>
        <taxon>Fungi</taxon>
        <taxon>Fungi incertae sedis</taxon>
        <taxon>Mucoromycota</taxon>
        <taxon>Mucoromycotina</taxon>
        <taxon>Mucoromycetes</taxon>
        <taxon>Mucorales</taxon>
        <taxon>Mucorineae</taxon>
        <taxon>Mucoraceae</taxon>
        <taxon>Mucor</taxon>
    </lineage>
</organism>
<evidence type="ECO:0000313" key="2">
    <source>
        <dbReference type="EMBL" id="GAN10498.1"/>
    </source>
</evidence>
<keyword evidence="1" id="KW-0472">Membrane</keyword>
<protein>
    <submittedName>
        <fullName evidence="2">Uncharacterized protein</fullName>
    </submittedName>
</protein>
<dbReference type="EMBL" id="DF836651">
    <property type="protein sequence ID" value="GAN10498.1"/>
    <property type="molecule type" value="Genomic_DNA"/>
</dbReference>
<feature type="transmembrane region" description="Helical" evidence="1">
    <location>
        <begin position="60"/>
        <end position="83"/>
    </location>
</feature>
<name>A0A0C9N778_9FUNG</name>
<proteinExistence type="predicted"/>
<feature type="transmembrane region" description="Helical" evidence="1">
    <location>
        <begin position="177"/>
        <end position="197"/>
    </location>
</feature>
<keyword evidence="3" id="KW-1185">Reference proteome</keyword>
<dbReference type="Proteomes" id="UP000053815">
    <property type="component" value="Unassembled WGS sequence"/>
</dbReference>
<dbReference type="AlphaFoldDB" id="A0A0C9N778"/>
<keyword evidence="1" id="KW-1133">Transmembrane helix</keyword>
<evidence type="ECO:0000313" key="3">
    <source>
        <dbReference type="Proteomes" id="UP000053815"/>
    </source>
</evidence>
<feature type="transmembrane region" description="Helical" evidence="1">
    <location>
        <begin position="20"/>
        <end position="40"/>
    </location>
</feature>